<keyword evidence="1" id="KW-0378">Hydrolase</keyword>
<dbReference type="EC" id="3.5.1.18" evidence="1"/>
<proteinExistence type="predicted"/>
<dbReference type="PANTHER" id="PTHR43808:SF3">
    <property type="entry name" value="ACETYLORNITHINE DEACETYLASE"/>
    <property type="match status" value="1"/>
</dbReference>
<dbReference type="Pfam" id="PF01546">
    <property type="entry name" value="Peptidase_M20"/>
    <property type="match status" value="1"/>
</dbReference>
<protein>
    <submittedName>
        <fullName evidence="1">Succinyl-diaminopimelate desuccinylase</fullName>
        <ecNumber evidence="1">3.5.1.18</ecNumber>
    </submittedName>
</protein>
<dbReference type="EMBL" id="AMFJ01000822">
    <property type="protein sequence ID" value="EKE26388.1"/>
    <property type="molecule type" value="Genomic_DNA"/>
</dbReference>
<dbReference type="PANTHER" id="PTHR43808">
    <property type="entry name" value="ACETYLORNITHINE DEACETYLASE"/>
    <property type="match status" value="1"/>
</dbReference>
<dbReference type="Gene3D" id="3.40.630.10">
    <property type="entry name" value="Zn peptidases"/>
    <property type="match status" value="2"/>
</dbReference>
<reference evidence="1" key="1">
    <citation type="journal article" date="2012" name="Science">
        <title>Fermentation, hydrogen, and sulfur metabolism in multiple uncultivated bacterial phyla.</title>
        <authorList>
            <person name="Wrighton K.C."/>
            <person name="Thomas B.C."/>
            <person name="Sharon I."/>
            <person name="Miller C.S."/>
            <person name="Castelle C.J."/>
            <person name="VerBerkmoes N.C."/>
            <person name="Wilkins M.J."/>
            <person name="Hettich R.L."/>
            <person name="Lipton M.S."/>
            <person name="Williams K.H."/>
            <person name="Long P.E."/>
            <person name="Banfield J.F."/>
        </authorList>
    </citation>
    <scope>NUCLEOTIDE SEQUENCE [LARGE SCALE GENOMIC DNA]</scope>
</reference>
<accession>K2FTY1</accession>
<organism evidence="1">
    <name type="scientific">uncultured bacterium</name>
    <name type="common">gcode 4</name>
    <dbReference type="NCBI Taxonomy" id="1234023"/>
    <lineage>
        <taxon>Bacteria</taxon>
        <taxon>environmental samples</taxon>
    </lineage>
</organism>
<gene>
    <name evidence="1" type="primary">dapE</name>
    <name evidence="1" type="ORF">ACD_4C00306G0004</name>
</gene>
<dbReference type="GO" id="GO:0009014">
    <property type="term" value="F:succinyl-diaminopimelate desuccinylase activity"/>
    <property type="evidence" value="ECO:0007669"/>
    <property type="project" value="UniProtKB-EC"/>
</dbReference>
<dbReference type="SUPFAM" id="SSF53187">
    <property type="entry name" value="Zn-dependent exopeptidases"/>
    <property type="match status" value="1"/>
</dbReference>
<dbReference type="AlphaFoldDB" id="K2FTY1"/>
<sequence>MKIEQLLIKQISIAQVSDEINWENLELENLINETWWRIEKMVFTTNPRNWNEIPHYLLRIWRSWKHIWFVSHWDVVSYWEWWETIPNEWTEKDGFIYWRWACDMLWWVAAQILAWKEIAEAWKMLSIFLPWDEETESDWIQELIKANDVPLDYIIWWEPTSNIIAWDAIKIWRRGRVHWEIIFEWAQFHTAYINSQNWINLTKLLVEWFFKEIIWSYDNWVGKMPATSFAIRNIRMDDLWWNTVPWKIILSFDARISSVWWQETFKLELEKRLDKLKINYDLILWRWTDPYFTEDSDFINKISKSIEKVNWVIPEINCEWWTSDCRFFWKIWIPTIEVWLENSTIHKPNERQSIENLERLKNIYIQIWKDL</sequence>
<name>K2FTY1_9BACT</name>
<comment type="caution">
    <text evidence="1">The sequence shown here is derived from an EMBL/GenBank/DDBJ whole genome shotgun (WGS) entry which is preliminary data.</text>
</comment>
<evidence type="ECO:0000313" key="1">
    <source>
        <dbReference type="EMBL" id="EKE26388.1"/>
    </source>
</evidence>
<dbReference type="InterPro" id="IPR002933">
    <property type="entry name" value="Peptidase_M20"/>
</dbReference>
<dbReference type="InterPro" id="IPR050072">
    <property type="entry name" value="Peptidase_M20A"/>
</dbReference>